<keyword evidence="1" id="KW-0472">Membrane</keyword>
<keyword evidence="1" id="KW-1133">Transmembrane helix</keyword>
<name>A0A6J4I8I3_9ACTN</name>
<proteinExistence type="predicted"/>
<evidence type="ECO:0000256" key="1">
    <source>
        <dbReference type="SAM" id="Phobius"/>
    </source>
</evidence>
<sequence>MRGPMGMMRYAGWGALAGAAGSTALNTATYLDMAVRGRPASSTPEDTAEKLAAKAGVAVPGDEETRGNRLSGLGPLLGSLTGVGVGVLFGLLRRAGFHLPGPVGAVVAGATVMLASDGTMTALGVTDPTEWDAGTWLSDALPHLAYGAVTVATLHALDRR</sequence>
<dbReference type="AlphaFoldDB" id="A0A6J4I8I3"/>
<keyword evidence="1" id="KW-0812">Transmembrane</keyword>
<organism evidence="2">
    <name type="scientific">uncultured Mycobacteriales bacterium</name>
    <dbReference type="NCBI Taxonomy" id="581187"/>
    <lineage>
        <taxon>Bacteria</taxon>
        <taxon>Bacillati</taxon>
        <taxon>Actinomycetota</taxon>
        <taxon>Actinomycetes</taxon>
        <taxon>Mycobacteriales</taxon>
        <taxon>environmental samples</taxon>
    </lineage>
</organism>
<dbReference type="EMBL" id="CADCTP010000148">
    <property type="protein sequence ID" value="CAA9244401.1"/>
    <property type="molecule type" value="Genomic_DNA"/>
</dbReference>
<accession>A0A6J4I8I3</accession>
<reference evidence="2" key="1">
    <citation type="submission" date="2020-02" db="EMBL/GenBank/DDBJ databases">
        <authorList>
            <person name="Meier V. D."/>
        </authorList>
    </citation>
    <scope>NUCLEOTIDE SEQUENCE</scope>
    <source>
        <strain evidence="2">AVDCRST_MAG41</strain>
    </source>
</reference>
<evidence type="ECO:0008006" key="3">
    <source>
        <dbReference type="Google" id="ProtNLM"/>
    </source>
</evidence>
<protein>
    <recommendedName>
        <fullName evidence="3">DUF1440 domain-containing protein</fullName>
    </recommendedName>
</protein>
<evidence type="ECO:0000313" key="2">
    <source>
        <dbReference type="EMBL" id="CAA9244401.1"/>
    </source>
</evidence>
<feature type="transmembrane region" description="Helical" evidence="1">
    <location>
        <begin position="99"/>
        <end position="116"/>
    </location>
</feature>
<gene>
    <name evidence="2" type="ORF">AVDCRST_MAG41-1613</name>
</gene>
<feature type="transmembrane region" description="Helical" evidence="1">
    <location>
        <begin position="73"/>
        <end position="92"/>
    </location>
</feature>
<feature type="transmembrane region" description="Helical" evidence="1">
    <location>
        <begin position="136"/>
        <end position="157"/>
    </location>
</feature>